<feature type="transmembrane region" description="Helical" evidence="1">
    <location>
        <begin position="35"/>
        <end position="55"/>
    </location>
</feature>
<evidence type="ECO:0000313" key="2">
    <source>
        <dbReference type="Ensembl" id="ENSSSCP00015015279.1"/>
    </source>
</evidence>
<evidence type="ECO:0000256" key="1">
    <source>
        <dbReference type="SAM" id="Phobius"/>
    </source>
</evidence>
<organism evidence="2 3">
    <name type="scientific">Sus scrofa</name>
    <name type="common">Pig</name>
    <dbReference type="NCBI Taxonomy" id="9823"/>
    <lineage>
        <taxon>Eukaryota</taxon>
        <taxon>Metazoa</taxon>
        <taxon>Chordata</taxon>
        <taxon>Craniata</taxon>
        <taxon>Vertebrata</taxon>
        <taxon>Euteleostomi</taxon>
        <taxon>Mammalia</taxon>
        <taxon>Eutheria</taxon>
        <taxon>Laurasiatheria</taxon>
        <taxon>Artiodactyla</taxon>
        <taxon>Suina</taxon>
        <taxon>Suidae</taxon>
        <taxon>Sus</taxon>
    </lineage>
</organism>
<keyword evidence="1" id="KW-0472">Membrane</keyword>
<reference evidence="2" key="1">
    <citation type="submission" date="2025-08" db="UniProtKB">
        <authorList>
            <consortium name="Ensembl"/>
        </authorList>
    </citation>
    <scope>IDENTIFICATION</scope>
</reference>
<dbReference type="AlphaFoldDB" id="A0A8D0NDP5"/>
<sequence>MLLQMTFFCSFLWLSCIYTIVYIYHIFLIQSSVNGHLGCFQVLAIVNSAAVNMWGHVSFSRKFFSAYMPKSEIAGPYVSSIHSFLRYLHTVFCSGYTNLHSHQQCGKVPVSPPPLQNLLFVYLLMMTILTGVQWYLTV</sequence>
<keyword evidence="1" id="KW-1133">Transmembrane helix</keyword>
<name>A0A8D0NDP5_PIG</name>
<proteinExistence type="predicted"/>
<dbReference type="Ensembl" id="ENSSSCT00015038474.1">
    <property type="protein sequence ID" value="ENSSSCP00015015279.1"/>
    <property type="gene ID" value="ENSSSCG00015029030.1"/>
</dbReference>
<dbReference type="Proteomes" id="UP000694726">
    <property type="component" value="Unplaced"/>
</dbReference>
<keyword evidence="1" id="KW-0812">Transmembrane</keyword>
<accession>A0A8D0NDP5</accession>
<feature type="transmembrane region" description="Helical" evidence="1">
    <location>
        <begin position="117"/>
        <end position="136"/>
    </location>
</feature>
<feature type="transmembrane region" description="Helical" evidence="1">
    <location>
        <begin position="7"/>
        <end position="29"/>
    </location>
</feature>
<evidence type="ECO:0000313" key="3">
    <source>
        <dbReference type="Proteomes" id="UP000694726"/>
    </source>
</evidence>
<protein>
    <submittedName>
        <fullName evidence="2">Uncharacterized protein</fullName>
    </submittedName>
</protein>